<evidence type="ECO:0000313" key="1">
    <source>
        <dbReference type="EMBL" id="CAG8556490.1"/>
    </source>
</evidence>
<dbReference type="EMBL" id="CAJVQB010001939">
    <property type="protein sequence ID" value="CAG8556490.1"/>
    <property type="molecule type" value="Genomic_DNA"/>
</dbReference>
<organism evidence="1 2">
    <name type="scientific">Gigaspora margarita</name>
    <dbReference type="NCBI Taxonomy" id="4874"/>
    <lineage>
        <taxon>Eukaryota</taxon>
        <taxon>Fungi</taxon>
        <taxon>Fungi incertae sedis</taxon>
        <taxon>Mucoromycota</taxon>
        <taxon>Glomeromycotina</taxon>
        <taxon>Glomeromycetes</taxon>
        <taxon>Diversisporales</taxon>
        <taxon>Gigasporaceae</taxon>
        <taxon>Gigaspora</taxon>
    </lineage>
</organism>
<keyword evidence="2" id="KW-1185">Reference proteome</keyword>
<evidence type="ECO:0000313" key="2">
    <source>
        <dbReference type="Proteomes" id="UP000789901"/>
    </source>
</evidence>
<sequence length="58" mass="6869">MDDIHEIQENAINSEDLKDVVYKTYKLMKKKAIDLLKSLLIFYSKEMAENIESKFQTN</sequence>
<reference evidence="1 2" key="1">
    <citation type="submission" date="2021-06" db="EMBL/GenBank/DDBJ databases">
        <authorList>
            <person name="Kallberg Y."/>
            <person name="Tangrot J."/>
            <person name="Rosling A."/>
        </authorList>
    </citation>
    <scope>NUCLEOTIDE SEQUENCE [LARGE SCALE GENOMIC DNA]</scope>
    <source>
        <strain evidence="1 2">120-4 pot B 10/14</strain>
    </source>
</reference>
<name>A0ABN7UBJ3_GIGMA</name>
<protein>
    <submittedName>
        <fullName evidence="1">8417_t:CDS:1</fullName>
    </submittedName>
</protein>
<comment type="caution">
    <text evidence="1">The sequence shown here is derived from an EMBL/GenBank/DDBJ whole genome shotgun (WGS) entry which is preliminary data.</text>
</comment>
<dbReference type="Proteomes" id="UP000789901">
    <property type="component" value="Unassembled WGS sequence"/>
</dbReference>
<accession>A0ABN7UBJ3</accession>
<proteinExistence type="predicted"/>
<gene>
    <name evidence="1" type="ORF">GMARGA_LOCUS4811</name>
</gene>